<accession>A0A0U1CY68</accession>
<proteinExistence type="predicted"/>
<evidence type="ECO:0000313" key="2">
    <source>
        <dbReference type="Proteomes" id="UP000182227"/>
    </source>
</evidence>
<gene>
    <name evidence="1" type="ORF">BN970_00730</name>
</gene>
<protein>
    <submittedName>
        <fullName evidence="1">Uncharacterized protein</fullName>
    </submittedName>
</protein>
<dbReference type="Proteomes" id="UP000182227">
    <property type="component" value="Unassembled WGS sequence"/>
</dbReference>
<sequence length="219" mass="23736">MAVPYGNCTEPSTVEAGGQACPVRFQRSGCGFYRPDPSYIPAIEDHLRALKANRETAQAIDAARFVIDNLSAEIDQFGIVRTAMRTPLQALEPADLAVPTRFGPGWTVRSGPQGKLPVARDLLAAFEALAGFQCMPIGIGIRFPILDTVLRRDFRSWRWLWPKSVTRSVVGRFGLVVGCLGWRCGVPVGESLVMKMFDGGGGVNDSDDWLILGLAAVGD</sequence>
<dbReference type="GeneID" id="69987303"/>
<name>A0A0U1CY68_9MYCO</name>
<dbReference type="RefSeq" id="WP_234709344.1">
    <property type="nucleotide sequence ID" value="NZ_AGSZ01000072.1"/>
</dbReference>
<evidence type="ECO:0000313" key="1">
    <source>
        <dbReference type="EMBL" id="CQD04437.1"/>
    </source>
</evidence>
<reference evidence="1 2" key="1">
    <citation type="submission" date="2015-03" db="EMBL/GenBank/DDBJ databases">
        <authorList>
            <person name="Murphy D."/>
        </authorList>
    </citation>
    <scope>NUCLEOTIDE SEQUENCE [LARGE SCALE GENOMIC DNA]</scope>
    <source>
        <strain evidence="1 2">D16</strain>
    </source>
</reference>
<dbReference type="AlphaFoldDB" id="A0A0U1CY68"/>
<dbReference type="EMBL" id="CTEF01000001">
    <property type="protein sequence ID" value="CQD04437.1"/>
    <property type="molecule type" value="Genomic_DNA"/>
</dbReference>
<organism evidence="1 2">
    <name type="scientific">Mycolicibacterium conceptionense</name>
    <dbReference type="NCBI Taxonomy" id="451644"/>
    <lineage>
        <taxon>Bacteria</taxon>
        <taxon>Bacillati</taxon>
        <taxon>Actinomycetota</taxon>
        <taxon>Actinomycetes</taxon>
        <taxon>Mycobacteriales</taxon>
        <taxon>Mycobacteriaceae</taxon>
        <taxon>Mycolicibacterium</taxon>
    </lineage>
</organism>